<accession>M1XSN3</accession>
<dbReference type="RefSeq" id="WP_015410101.1">
    <property type="nucleotide sequence ID" value="NC_020388.1"/>
</dbReference>
<feature type="domain" description="DUF7382" evidence="3">
    <location>
        <begin position="45"/>
        <end position="108"/>
    </location>
</feature>
<dbReference type="EMBL" id="HF582854">
    <property type="protein sequence ID" value="CCQ37357.1"/>
    <property type="molecule type" value="Genomic_DNA"/>
</dbReference>
<feature type="transmembrane region" description="Helical" evidence="2">
    <location>
        <begin position="21"/>
        <end position="47"/>
    </location>
</feature>
<dbReference type="Proteomes" id="UP000011867">
    <property type="component" value="Chromosome"/>
</dbReference>
<dbReference type="OrthoDB" id="300879at2157"/>
<evidence type="ECO:0000256" key="2">
    <source>
        <dbReference type="SAM" id="Phobius"/>
    </source>
</evidence>
<dbReference type="Pfam" id="PF24107">
    <property type="entry name" value="DUF7382"/>
    <property type="match status" value="1"/>
</dbReference>
<sequence length="149" mass="15703">MGRRRRFAADTRGIEGLPVRLVIALVVGVASLSVMMNMLSGISGLAVTELDVQPEPEVVEPGDHTVEVSVVDPDGHTVSDATVIARGGSARLDGVETAATDEEGVAELELSPELRPNQRDGTVEFDVKPPAGGEYSDKRENTALLVVAE</sequence>
<dbReference type="HOGENOM" id="CLU_1745500_0_0_2"/>
<evidence type="ECO:0000313" key="5">
    <source>
        <dbReference type="Proteomes" id="UP000011867"/>
    </source>
</evidence>
<dbReference type="KEGG" id="nmo:Nmlp_3220"/>
<evidence type="ECO:0000256" key="1">
    <source>
        <dbReference type="SAM" id="MobiDB-lite"/>
    </source>
</evidence>
<feature type="compositionally biased region" description="Basic and acidic residues" evidence="1">
    <location>
        <begin position="116"/>
        <end position="127"/>
    </location>
</feature>
<dbReference type="GeneID" id="14651758"/>
<reference evidence="4 5" key="1">
    <citation type="journal article" date="2013" name="Genome Announc.">
        <title>Genome of the haloarchaeon Natronomonas moolapensis, a neutrophilic member of a previously haloalkaliphilic genus.</title>
        <authorList>
            <person name="Dyall-Smith M.L."/>
            <person name="Pfeiffer F."/>
            <person name="Oberwinkler T."/>
            <person name="Klee K."/>
            <person name="Rampp M."/>
            <person name="Palm P."/>
            <person name="Gross K."/>
            <person name="Schuster S.C."/>
            <person name="Oesterhelt D."/>
        </authorList>
    </citation>
    <scope>NUCLEOTIDE SEQUENCE [LARGE SCALE GENOMIC DNA]</scope>
    <source>
        <strain evidence="5">DSM 18674 / JCM 14361 / 8.8.11</strain>
    </source>
</reference>
<evidence type="ECO:0000313" key="4">
    <source>
        <dbReference type="EMBL" id="CCQ37357.1"/>
    </source>
</evidence>
<feature type="region of interest" description="Disordered" evidence="1">
    <location>
        <begin position="114"/>
        <end position="141"/>
    </location>
</feature>
<evidence type="ECO:0000259" key="3">
    <source>
        <dbReference type="Pfam" id="PF24107"/>
    </source>
</evidence>
<dbReference type="STRING" id="268739.Nmlp_3220"/>
<keyword evidence="2" id="KW-0472">Membrane</keyword>
<dbReference type="AlphaFoldDB" id="M1XSN3"/>
<keyword evidence="2" id="KW-1133">Transmembrane helix</keyword>
<keyword evidence="5" id="KW-1185">Reference proteome</keyword>
<dbReference type="InterPro" id="IPR055806">
    <property type="entry name" value="DUF7382"/>
</dbReference>
<protein>
    <recommendedName>
        <fullName evidence="3">DUF7382 domain-containing protein</fullName>
    </recommendedName>
</protein>
<gene>
    <name evidence="4" type="ordered locus">Nmlp_3220</name>
</gene>
<organism evidence="4 5">
    <name type="scientific">Natronomonas moolapensis (strain DSM 18674 / CECT 7526 / JCM 14361 / 8.8.11)</name>
    <dbReference type="NCBI Taxonomy" id="268739"/>
    <lineage>
        <taxon>Archaea</taxon>
        <taxon>Methanobacteriati</taxon>
        <taxon>Methanobacteriota</taxon>
        <taxon>Stenosarchaea group</taxon>
        <taxon>Halobacteria</taxon>
        <taxon>Halobacteriales</taxon>
        <taxon>Natronomonadaceae</taxon>
        <taxon>Natronomonas</taxon>
    </lineage>
</organism>
<dbReference type="eggNOG" id="arCOG02981">
    <property type="taxonomic scope" value="Archaea"/>
</dbReference>
<proteinExistence type="predicted"/>
<keyword evidence="2" id="KW-0812">Transmembrane</keyword>
<name>M1XSN3_NATM8</name>